<dbReference type="AlphaFoldDB" id="A0A2R7Y2T9"/>
<dbReference type="GO" id="GO:0004527">
    <property type="term" value="F:exonuclease activity"/>
    <property type="evidence" value="ECO:0007669"/>
    <property type="project" value="UniProtKB-KW"/>
</dbReference>
<proteinExistence type="predicted"/>
<dbReference type="InterPro" id="IPR029052">
    <property type="entry name" value="Metallo-depent_PP-like"/>
</dbReference>
<dbReference type="EMBL" id="NBVN01000006">
    <property type="protein sequence ID" value="PUA31834.1"/>
    <property type="molecule type" value="Genomic_DNA"/>
</dbReference>
<evidence type="ECO:0000256" key="2">
    <source>
        <dbReference type="ARBA" id="ARBA00022801"/>
    </source>
</evidence>
<keyword evidence="1" id="KW-0540">Nuclease</keyword>
<dbReference type="InterPro" id="IPR004843">
    <property type="entry name" value="Calcineurin-like_PHP"/>
</dbReference>
<dbReference type="Pfam" id="PF00149">
    <property type="entry name" value="Metallophos"/>
    <property type="match status" value="1"/>
</dbReference>
<gene>
    <name evidence="5" type="ORF">B7O98_08550</name>
</gene>
<evidence type="ECO:0000313" key="6">
    <source>
        <dbReference type="Proteomes" id="UP000244093"/>
    </source>
</evidence>
<dbReference type="PANTHER" id="PTHR30337">
    <property type="entry name" value="COMPONENT OF ATP-DEPENDENT DSDNA EXONUCLEASE"/>
    <property type="match status" value="1"/>
</dbReference>
<dbReference type="Gene3D" id="3.60.21.10">
    <property type="match status" value="1"/>
</dbReference>
<dbReference type="SUPFAM" id="SSF56300">
    <property type="entry name" value="Metallo-dependent phosphatases"/>
    <property type="match status" value="1"/>
</dbReference>
<evidence type="ECO:0000256" key="1">
    <source>
        <dbReference type="ARBA" id="ARBA00022722"/>
    </source>
</evidence>
<feature type="domain" description="Calcineurin-like phosphoesterase" evidence="4">
    <location>
        <begin position="1"/>
        <end position="103"/>
    </location>
</feature>
<reference evidence="5 6" key="1">
    <citation type="journal article" date="2018" name="Syst. Appl. Microbiol.">
        <title>A new symbiotic nanoarchaeote (Candidatus Nanoclepta minutus) and its host (Zestosphaera tikiterensis gen. nov., sp. nov.) from a New Zealand hot spring.</title>
        <authorList>
            <person name="St John E."/>
            <person name="Liu Y."/>
            <person name="Podar M."/>
            <person name="Stott M.B."/>
            <person name="Meneghin J."/>
            <person name="Chen Z."/>
            <person name="Lagutin K."/>
            <person name="Mitchell K."/>
            <person name="Reysenbach A.L."/>
        </authorList>
    </citation>
    <scope>NUCLEOTIDE SEQUENCE [LARGE SCALE GENOMIC DNA]</scope>
    <source>
        <strain evidence="5">NZ3</strain>
    </source>
</reference>
<organism evidence="5 6">
    <name type="scientific">Zestosphaera tikiterensis</name>
    <dbReference type="NCBI Taxonomy" id="1973259"/>
    <lineage>
        <taxon>Archaea</taxon>
        <taxon>Thermoproteota</taxon>
        <taxon>Thermoprotei</taxon>
        <taxon>Desulfurococcales</taxon>
        <taxon>Desulfurococcaceae</taxon>
        <taxon>Zestosphaera</taxon>
    </lineage>
</organism>
<protein>
    <recommendedName>
        <fullName evidence="4">Calcineurin-like phosphoesterase domain-containing protein</fullName>
    </recommendedName>
</protein>
<dbReference type="Proteomes" id="UP000244093">
    <property type="component" value="Unassembled WGS sequence"/>
</dbReference>
<keyword evidence="3" id="KW-0269">Exonuclease</keyword>
<keyword evidence="2" id="KW-0378">Hydrolase</keyword>
<dbReference type="InterPro" id="IPR050535">
    <property type="entry name" value="DNA_Repair-Maintenance_Comp"/>
</dbReference>
<accession>A0A2R7Y2T9</accession>
<dbReference type="InterPro" id="IPR041796">
    <property type="entry name" value="Mre11_N"/>
</dbReference>
<dbReference type="CDD" id="cd00840">
    <property type="entry name" value="MPP_Mre11_N"/>
    <property type="match status" value="1"/>
</dbReference>
<evidence type="ECO:0000313" key="5">
    <source>
        <dbReference type="EMBL" id="PUA31834.1"/>
    </source>
</evidence>
<sequence>MLLLHVSDTHLGSSKPFTGSFEREKDFYEVFDEAIDIAIKEHVDAVIHSGDLFDDFRPPPRPYVYAVKALNKLRERNIKFIVVAGQHDMAKRAGASPIHVLKELGLAHSLGESPGDVKNEVVKLNSGDLGVTGIPYFEGSMAKEVLSKVKPPEARKKILIAHILLQELGLPSYHISITQLPVKEYNYVALGDYHINYVYPNIRNPPIVYPGSTEAQDIQEYRDERYVVLVDLSGSEAVLQHIRLERFRRFAKLVIKNVNELQQSLGRLGSHNLVKKPILYVELTSKLSRFEAEKLRTELSRAVERGLISDFRILTKTAEGGELEVGEGRGEGVSTVSLDAVIKETFKDEGITQLVQALVSSTSDKDVELILELLVKDRSLYKKLEELVRRK</sequence>
<evidence type="ECO:0000259" key="4">
    <source>
        <dbReference type="Pfam" id="PF00149"/>
    </source>
</evidence>
<name>A0A2R7Y2T9_9CREN</name>
<comment type="caution">
    <text evidence="5">The sequence shown here is derived from an EMBL/GenBank/DDBJ whole genome shotgun (WGS) entry which is preliminary data.</text>
</comment>
<dbReference type="PANTHER" id="PTHR30337:SF0">
    <property type="entry name" value="NUCLEASE SBCCD SUBUNIT D"/>
    <property type="match status" value="1"/>
</dbReference>
<evidence type="ECO:0000256" key="3">
    <source>
        <dbReference type="ARBA" id="ARBA00022839"/>
    </source>
</evidence>